<keyword evidence="10" id="KW-1185">Reference proteome</keyword>
<evidence type="ECO:0000259" key="8">
    <source>
        <dbReference type="PROSITE" id="PS50103"/>
    </source>
</evidence>
<feature type="zinc finger region" description="C3H1-type" evidence="5">
    <location>
        <begin position="333"/>
        <end position="361"/>
    </location>
</feature>
<evidence type="ECO:0000256" key="5">
    <source>
        <dbReference type="PROSITE-ProRule" id="PRU00723"/>
    </source>
</evidence>
<feature type="domain" description="RRM" evidence="7">
    <location>
        <begin position="387"/>
        <end position="464"/>
    </location>
</feature>
<gene>
    <name evidence="9" type="ORF">CTEN210_08476</name>
</gene>
<keyword evidence="3 5" id="KW-0862">Zinc</keyword>
<feature type="domain" description="C3H1-type" evidence="8">
    <location>
        <begin position="293"/>
        <end position="321"/>
    </location>
</feature>
<keyword evidence="4" id="KW-0694">RNA-binding</keyword>
<feature type="domain" description="C3H1-type" evidence="8">
    <location>
        <begin position="333"/>
        <end position="361"/>
    </location>
</feature>
<dbReference type="GO" id="GO:0003723">
    <property type="term" value="F:RNA binding"/>
    <property type="evidence" value="ECO:0007669"/>
    <property type="project" value="UniProtKB-UniRule"/>
</dbReference>
<evidence type="ECO:0000313" key="9">
    <source>
        <dbReference type="EMBL" id="GFH52000.1"/>
    </source>
</evidence>
<feature type="zinc finger region" description="C3H1-type" evidence="5">
    <location>
        <begin position="253"/>
        <end position="280"/>
    </location>
</feature>
<feature type="region of interest" description="Disordered" evidence="6">
    <location>
        <begin position="1"/>
        <end position="142"/>
    </location>
</feature>
<dbReference type="InterPro" id="IPR035979">
    <property type="entry name" value="RBD_domain_sf"/>
</dbReference>
<dbReference type="Gene3D" id="3.30.70.330">
    <property type="match status" value="2"/>
</dbReference>
<evidence type="ECO:0000259" key="7">
    <source>
        <dbReference type="PROSITE" id="PS50102"/>
    </source>
</evidence>
<accession>A0AAD3CVZ0</accession>
<name>A0AAD3CVZ0_9STRA</name>
<feature type="compositionally biased region" description="Basic residues" evidence="6">
    <location>
        <begin position="494"/>
        <end position="503"/>
    </location>
</feature>
<keyword evidence="2 5" id="KW-0863">Zinc-finger</keyword>
<dbReference type="PANTHER" id="PTHR15241">
    <property type="entry name" value="TRANSFORMER-2-RELATED"/>
    <property type="match status" value="1"/>
</dbReference>
<dbReference type="PANTHER" id="PTHR15241:SF304">
    <property type="entry name" value="RRM DOMAIN-CONTAINING PROTEIN"/>
    <property type="match status" value="1"/>
</dbReference>
<dbReference type="SUPFAM" id="SSF54928">
    <property type="entry name" value="RNA-binding domain, RBD"/>
    <property type="match status" value="2"/>
</dbReference>
<dbReference type="InterPro" id="IPR000571">
    <property type="entry name" value="Znf_CCCH"/>
</dbReference>
<comment type="caution">
    <text evidence="9">The sequence shown here is derived from an EMBL/GenBank/DDBJ whole genome shotgun (WGS) entry which is preliminary data.</text>
</comment>
<evidence type="ECO:0000256" key="1">
    <source>
        <dbReference type="ARBA" id="ARBA00022723"/>
    </source>
</evidence>
<dbReference type="PROSITE" id="PS50102">
    <property type="entry name" value="RRM"/>
    <property type="match status" value="2"/>
</dbReference>
<feature type="compositionally biased region" description="Acidic residues" evidence="6">
    <location>
        <begin position="110"/>
        <end position="132"/>
    </location>
</feature>
<feature type="compositionally biased region" description="Basic and acidic residues" evidence="6">
    <location>
        <begin position="180"/>
        <end position="203"/>
    </location>
</feature>
<feature type="compositionally biased region" description="Acidic residues" evidence="6">
    <location>
        <begin position="37"/>
        <end position="48"/>
    </location>
</feature>
<dbReference type="Pfam" id="PF00076">
    <property type="entry name" value="RRM_1"/>
    <property type="match status" value="1"/>
</dbReference>
<dbReference type="AlphaFoldDB" id="A0AAD3CVZ0"/>
<feature type="domain" description="C3H1-type" evidence="8">
    <location>
        <begin position="253"/>
        <end position="280"/>
    </location>
</feature>
<dbReference type="PROSITE" id="PS50103">
    <property type="entry name" value="ZF_C3H1"/>
    <property type="match status" value="3"/>
</dbReference>
<dbReference type="SMART" id="SM00360">
    <property type="entry name" value="RRM"/>
    <property type="match status" value="2"/>
</dbReference>
<proteinExistence type="predicted"/>
<dbReference type="GO" id="GO:0008270">
    <property type="term" value="F:zinc ion binding"/>
    <property type="evidence" value="ECO:0007669"/>
    <property type="project" value="UniProtKB-KW"/>
</dbReference>
<feature type="compositionally biased region" description="Basic and acidic residues" evidence="6">
    <location>
        <begin position="74"/>
        <end position="85"/>
    </location>
</feature>
<evidence type="ECO:0000313" key="10">
    <source>
        <dbReference type="Proteomes" id="UP001054902"/>
    </source>
</evidence>
<reference evidence="9 10" key="1">
    <citation type="journal article" date="2021" name="Sci. Rep.">
        <title>The genome of the diatom Chaetoceros tenuissimus carries an ancient integrated fragment of an extant virus.</title>
        <authorList>
            <person name="Hongo Y."/>
            <person name="Kimura K."/>
            <person name="Takaki Y."/>
            <person name="Yoshida Y."/>
            <person name="Baba S."/>
            <person name="Kobayashi G."/>
            <person name="Nagasaki K."/>
            <person name="Hano T."/>
            <person name="Tomaru Y."/>
        </authorList>
    </citation>
    <scope>NUCLEOTIDE SEQUENCE [LARGE SCALE GENOMIC DNA]</scope>
    <source>
        <strain evidence="9 10">NIES-3715</strain>
    </source>
</reference>
<dbReference type="Gene3D" id="4.10.1000.10">
    <property type="entry name" value="Zinc finger, CCCH-type"/>
    <property type="match status" value="1"/>
</dbReference>
<protein>
    <submittedName>
        <fullName evidence="9">Uncharacterized protein</fullName>
    </submittedName>
</protein>
<keyword evidence="1 5" id="KW-0479">Metal-binding</keyword>
<evidence type="ECO:0000256" key="6">
    <source>
        <dbReference type="SAM" id="MobiDB-lite"/>
    </source>
</evidence>
<feature type="compositionally biased region" description="Basic and acidic residues" evidence="6">
    <location>
        <begin position="471"/>
        <end position="488"/>
    </location>
</feature>
<dbReference type="Pfam" id="PF14608">
    <property type="entry name" value="zf-CCCH_2"/>
    <property type="match status" value="3"/>
</dbReference>
<dbReference type="InterPro" id="IPR036855">
    <property type="entry name" value="Znf_CCCH_sf"/>
</dbReference>
<feature type="domain" description="RRM" evidence="7">
    <location>
        <begin position="142"/>
        <end position="232"/>
    </location>
</feature>
<dbReference type="Proteomes" id="UP001054902">
    <property type="component" value="Unassembled WGS sequence"/>
</dbReference>
<feature type="zinc finger region" description="C3H1-type" evidence="5">
    <location>
        <begin position="293"/>
        <end position="321"/>
    </location>
</feature>
<evidence type="ECO:0000256" key="3">
    <source>
        <dbReference type="ARBA" id="ARBA00022833"/>
    </source>
</evidence>
<evidence type="ECO:0000256" key="2">
    <source>
        <dbReference type="ARBA" id="ARBA00022771"/>
    </source>
</evidence>
<dbReference type="EMBL" id="BLLK01000045">
    <property type="protein sequence ID" value="GFH52000.1"/>
    <property type="molecule type" value="Genomic_DNA"/>
</dbReference>
<dbReference type="InterPro" id="IPR000504">
    <property type="entry name" value="RRM_dom"/>
</dbReference>
<feature type="region of interest" description="Disordered" evidence="6">
    <location>
        <begin position="471"/>
        <end position="503"/>
    </location>
</feature>
<sequence>MTIDENEDALKIEKKKAKKEKKSKKKKSKKTKKENNEDSDIPLPDEADGVANQTTVNDKQTEEKKSKKKKSKKEKKEKTIEKHEDDADEDNMDAEMKGMEEHNNEKEQESTGETEKEEVSEDVADDFDDENLYQDQANDDDRKVFVSRIPSTFTEESITSSFTKVFGEGSVEFVALTGAKPDENMEETVDRSRKDEESNKEHRGFAFVTMSSVAKKDEALEKETIRAKVKETSKRKHTLYIRPIIREEEGNENEEKGICFLWKKFRCPYGDECKFIHSGEGGCEEKKEPNRDKKSTQKCFSFRTKGKCKLGDKCPYSHDFEPKKTSDNVPERDPSKKDCINWKTKGKCRKGDKCKYRHDESVREAFLAKKEKKDKKRSRDEKVSQPLSVRVFGLNYDTTEEDVREYFKDCGTIKEITFPKFEDSGRSKGYCGVLFVSPKATEKAVELDGQELHGRWLSVQAGKMYLRKWEQREQERMNESTKEEERVGEFGQPVKKRKKHGYE</sequence>
<dbReference type="InterPro" id="IPR012677">
    <property type="entry name" value="Nucleotide-bd_a/b_plait_sf"/>
</dbReference>
<evidence type="ECO:0000256" key="4">
    <source>
        <dbReference type="PROSITE-ProRule" id="PRU00176"/>
    </source>
</evidence>
<dbReference type="SMART" id="SM00356">
    <property type="entry name" value="ZnF_C3H1"/>
    <property type="match status" value="3"/>
</dbReference>
<feature type="compositionally biased region" description="Basic and acidic residues" evidence="6">
    <location>
        <begin position="94"/>
        <end position="109"/>
    </location>
</feature>
<feature type="compositionally biased region" description="Basic residues" evidence="6">
    <location>
        <begin position="13"/>
        <end position="32"/>
    </location>
</feature>
<feature type="region of interest" description="Disordered" evidence="6">
    <location>
        <begin position="315"/>
        <end position="339"/>
    </location>
</feature>
<feature type="region of interest" description="Disordered" evidence="6">
    <location>
        <begin position="177"/>
        <end position="203"/>
    </location>
</feature>
<dbReference type="SUPFAM" id="SSF90229">
    <property type="entry name" value="CCCH zinc finger"/>
    <property type="match status" value="2"/>
</dbReference>
<organism evidence="9 10">
    <name type="scientific">Chaetoceros tenuissimus</name>
    <dbReference type="NCBI Taxonomy" id="426638"/>
    <lineage>
        <taxon>Eukaryota</taxon>
        <taxon>Sar</taxon>
        <taxon>Stramenopiles</taxon>
        <taxon>Ochrophyta</taxon>
        <taxon>Bacillariophyta</taxon>
        <taxon>Coscinodiscophyceae</taxon>
        <taxon>Chaetocerotophycidae</taxon>
        <taxon>Chaetocerotales</taxon>
        <taxon>Chaetocerotaceae</taxon>
        <taxon>Chaetoceros</taxon>
    </lineage>
</organism>